<dbReference type="InterPro" id="IPR036291">
    <property type="entry name" value="NAD(P)-bd_dom_sf"/>
</dbReference>
<sequence>MKKNFETNVFGLLNVPRSVLPFMRKERSGHIINISSVGGYAAGVLVTKAGLPMILTLPLSGVITAITGLIRVTYRDIYVNNQHVVLSLLVVFQINNLFFETSEMLKKASNIILIQGSRQHFNIKTLAGPLKRLLTENRSPVHMDHLSHHISGIARC</sequence>
<proteinExistence type="inferred from homology"/>
<evidence type="ECO:0000313" key="5">
    <source>
        <dbReference type="Proteomes" id="UP000252415"/>
    </source>
</evidence>
<dbReference type="InterPro" id="IPR002347">
    <property type="entry name" value="SDR_fam"/>
</dbReference>
<dbReference type="EMBL" id="QPJD01000006">
    <property type="protein sequence ID" value="RCW48344.1"/>
    <property type="molecule type" value="Genomic_DNA"/>
</dbReference>
<dbReference type="AlphaFoldDB" id="A0A368W7D7"/>
<evidence type="ECO:0000256" key="1">
    <source>
        <dbReference type="ARBA" id="ARBA00006484"/>
    </source>
</evidence>
<reference evidence="4 5" key="1">
    <citation type="submission" date="2018-07" db="EMBL/GenBank/DDBJ databases">
        <title>Genomic Encyclopedia of Type Strains, Phase III (KMG-III): the genomes of soil and plant-associated and newly described type strains.</title>
        <authorList>
            <person name="Whitman W."/>
        </authorList>
    </citation>
    <scope>NUCLEOTIDE SEQUENCE [LARGE SCALE GENOMIC DNA]</scope>
    <source>
        <strain evidence="4 5">CECT 7506</strain>
    </source>
</reference>
<keyword evidence="3" id="KW-0472">Membrane</keyword>
<evidence type="ECO:0000313" key="4">
    <source>
        <dbReference type="EMBL" id="RCW48344.1"/>
    </source>
</evidence>
<organism evidence="4 5">
    <name type="scientific">Paenibacillus prosopidis</name>
    <dbReference type="NCBI Taxonomy" id="630520"/>
    <lineage>
        <taxon>Bacteria</taxon>
        <taxon>Bacillati</taxon>
        <taxon>Bacillota</taxon>
        <taxon>Bacilli</taxon>
        <taxon>Bacillales</taxon>
        <taxon>Paenibacillaceae</taxon>
        <taxon>Paenibacillus</taxon>
    </lineage>
</organism>
<dbReference type="SUPFAM" id="SSF51735">
    <property type="entry name" value="NAD(P)-binding Rossmann-fold domains"/>
    <property type="match status" value="1"/>
</dbReference>
<evidence type="ECO:0000256" key="2">
    <source>
        <dbReference type="ARBA" id="ARBA00023002"/>
    </source>
</evidence>
<protein>
    <submittedName>
        <fullName evidence="4">Short subunit dehydrogenase</fullName>
    </submittedName>
</protein>
<keyword evidence="3" id="KW-1133">Transmembrane helix</keyword>
<feature type="transmembrane region" description="Helical" evidence="3">
    <location>
        <begin position="30"/>
        <end position="47"/>
    </location>
</feature>
<keyword evidence="3" id="KW-0812">Transmembrane</keyword>
<dbReference type="PANTHER" id="PTHR43976">
    <property type="entry name" value="SHORT CHAIN DEHYDROGENASE"/>
    <property type="match status" value="1"/>
</dbReference>
<dbReference type="Gene3D" id="3.40.50.720">
    <property type="entry name" value="NAD(P)-binding Rossmann-like Domain"/>
    <property type="match status" value="1"/>
</dbReference>
<dbReference type="Proteomes" id="UP000252415">
    <property type="component" value="Unassembled WGS sequence"/>
</dbReference>
<dbReference type="InterPro" id="IPR051911">
    <property type="entry name" value="SDR_oxidoreductase"/>
</dbReference>
<dbReference type="GO" id="GO:0016491">
    <property type="term" value="F:oxidoreductase activity"/>
    <property type="evidence" value="ECO:0007669"/>
    <property type="project" value="UniProtKB-KW"/>
</dbReference>
<dbReference type="PANTHER" id="PTHR43976:SF16">
    <property type="entry name" value="SHORT-CHAIN DEHYDROGENASE_REDUCTASE FAMILY PROTEIN"/>
    <property type="match status" value="1"/>
</dbReference>
<dbReference type="Pfam" id="PF00106">
    <property type="entry name" value="adh_short"/>
    <property type="match status" value="1"/>
</dbReference>
<evidence type="ECO:0000256" key="3">
    <source>
        <dbReference type="SAM" id="Phobius"/>
    </source>
</evidence>
<feature type="transmembrane region" description="Helical" evidence="3">
    <location>
        <begin position="54"/>
        <end position="74"/>
    </location>
</feature>
<comment type="caution">
    <text evidence="4">The sequence shown here is derived from an EMBL/GenBank/DDBJ whole genome shotgun (WGS) entry which is preliminary data.</text>
</comment>
<comment type="similarity">
    <text evidence="1">Belongs to the short-chain dehydrogenases/reductases (SDR) family.</text>
</comment>
<keyword evidence="5" id="KW-1185">Reference proteome</keyword>
<keyword evidence="2" id="KW-0560">Oxidoreductase</keyword>
<accession>A0A368W7D7</accession>
<name>A0A368W7D7_9BACL</name>
<gene>
    <name evidence="4" type="ORF">DFP97_10644</name>
</gene>